<sequence>MFFIAGQRTPEGRQKLLAYAIGCNPDIDPFDDWWELARTELGGDDFAEHFELRESVFARILNSEADLELSATPTQLFLQVVSPTQGDD</sequence>
<reference evidence="1 2" key="1">
    <citation type="submission" date="2020-01" db="EMBL/GenBank/DDBJ databases">
        <title>Bactrocera dorsalis gut bacteria genome.</title>
        <authorList>
            <person name="Zhang H."/>
            <person name="Cai Z."/>
        </authorList>
    </citation>
    <scope>NUCLEOTIDE SEQUENCE [LARGE SCALE GENOMIC DNA]</scope>
    <source>
        <strain evidence="1 2">BD177</strain>
        <plasmid evidence="1 2">unnamed1</plasmid>
    </source>
</reference>
<dbReference type="Pfam" id="PF11284">
    <property type="entry name" value="DUF3085"/>
    <property type="match status" value="1"/>
</dbReference>
<gene>
    <name evidence="1" type="ORF">GW952_29530</name>
</gene>
<dbReference type="Proteomes" id="UP000464389">
    <property type="component" value="Plasmid unnamed1"/>
</dbReference>
<geneLocation type="plasmid" evidence="1">
    <name>unnamed1</name>
</geneLocation>
<name>A0A6P1V620_9ENTR</name>
<accession>A0A6P1V620</accession>
<dbReference type="RefSeq" id="WP_142983980.1">
    <property type="nucleotide sequence ID" value="NZ_CP048109.1"/>
</dbReference>
<keyword evidence="1" id="KW-0614">Plasmid</keyword>
<protein>
    <submittedName>
        <fullName evidence="1">DUF3085 domain-containing protein</fullName>
    </submittedName>
</protein>
<organism evidence="1 2">
    <name type="scientific">Klebsiella michiganensis</name>
    <dbReference type="NCBI Taxonomy" id="1134687"/>
    <lineage>
        <taxon>Bacteria</taxon>
        <taxon>Pseudomonadati</taxon>
        <taxon>Pseudomonadota</taxon>
        <taxon>Gammaproteobacteria</taxon>
        <taxon>Enterobacterales</taxon>
        <taxon>Enterobacteriaceae</taxon>
        <taxon>Klebsiella/Raoultella group</taxon>
        <taxon>Klebsiella</taxon>
    </lineage>
</organism>
<evidence type="ECO:0000313" key="1">
    <source>
        <dbReference type="EMBL" id="QHS49944.1"/>
    </source>
</evidence>
<evidence type="ECO:0000313" key="2">
    <source>
        <dbReference type="Proteomes" id="UP000464389"/>
    </source>
</evidence>
<dbReference type="InterPro" id="IPR021436">
    <property type="entry name" value="DUF3085"/>
</dbReference>
<dbReference type="AlphaFoldDB" id="A0A6P1V620"/>
<proteinExistence type="predicted"/>
<dbReference type="EMBL" id="CP048109">
    <property type="protein sequence ID" value="QHS49944.1"/>
    <property type="molecule type" value="Genomic_DNA"/>
</dbReference>